<dbReference type="EMBL" id="JARK01001483">
    <property type="protein sequence ID" value="EYB96749.1"/>
    <property type="molecule type" value="Genomic_DNA"/>
</dbReference>
<dbReference type="Proteomes" id="UP000024635">
    <property type="component" value="Unassembled WGS sequence"/>
</dbReference>
<gene>
    <name evidence="1" type="primary">Acey_s0147.g2587</name>
    <name evidence="1" type="ORF">Y032_0147g2587</name>
</gene>
<proteinExistence type="predicted"/>
<reference evidence="2" key="1">
    <citation type="journal article" date="2015" name="Nat. Genet.">
        <title>The genome and transcriptome of the zoonotic hookworm Ancylostoma ceylanicum identify infection-specific gene families.</title>
        <authorList>
            <person name="Schwarz E.M."/>
            <person name="Hu Y."/>
            <person name="Antoshechkin I."/>
            <person name="Miller M.M."/>
            <person name="Sternberg P.W."/>
            <person name="Aroian R.V."/>
        </authorList>
    </citation>
    <scope>NUCLEOTIDE SEQUENCE</scope>
    <source>
        <strain evidence="2">HY135</strain>
    </source>
</reference>
<name>A0A016T2E4_9BILA</name>
<evidence type="ECO:0000313" key="2">
    <source>
        <dbReference type="Proteomes" id="UP000024635"/>
    </source>
</evidence>
<keyword evidence="2" id="KW-1185">Reference proteome</keyword>
<accession>A0A016T2E4</accession>
<protein>
    <submittedName>
        <fullName evidence="1">Uncharacterized protein</fullName>
    </submittedName>
</protein>
<comment type="caution">
    <text evidence="1">The sequence shown here is derived from an EMBL/GenBank/DDBJ whole genome shotgun (WGS) entry which is preliminary data.</text>
</comment>
<dbReference type="AlphaFoldDB" id="A0A016T2E4"/>
<sequence length="123" mass="14372">MTCCSDDKITRMKSYRTKYALSGSTNITLSLQEILDVLRRGPFNCIIAEFVVLICIWFNYPSLSETTTTRCYILQVFSRLSVTTDQFRRWSYSLSLSPSSGRNETELRCTYAYPNEKFINQRF</sequence>
<organism evidence="1 2">
    <name type="scientific">Ancylostoma ceylanicum</name>
    <dbReference type="NCBI Taxonomy" id="53326"/>
    <lineage>
        <taxon>Eukaryota</taxon>
        <taxon>Metazoa</taxon>
        <taxon>Ecdysozoa</taxon>
        <taxon>Nematoda</taxon>
        <taxon>Chromadorea</taxon>
        <taxon>Rhabditida</taxon>
        <taxon>Rhabditina</taxon>
        <taxon>Rhabditomorpha</taxon>
        <taxon>Strongyloidea</taxon>
        <taxon>Ancylostomatidae</taxon>
        <taxon>Ancylostomatinae</taxon>
        <taxon>Ancylostoma</taxon>
    </lineage>
</organism>
<evidence type="ECO:0000313" key="1">
    <source>
        <dbReference type="EMBL" id="EYB96749.1"/>
    </source>
</evidence>